<proteinExistence type="predicted"/>
<feature type="transmembrane region" description="Helical" evidence="9">
    <location>
        <begin position="60"/>
        <end position="78"/>
    </location>
</feature>
<feature type="domain" description="Histidine kinase" evidence="10">
    <location>
        <begin position="317"/>
        <end position="540"/>
    </location>
</feature>
<dbReference type="SUPFAM" id="SSF47384">
    <property type="entry name" value="Homodimeric domain of signal transducing histidine kinase"/>
    <property type="match status" value="1"/>
</dbReference>
<dbReference type="CDD" id="cd00130">
    <property type="entry name" value="PAS"/>
    <property type="match status" value="1"/>
</dbReference>
<dbReference type="InterPro" id="IPR003661">
    <property type="entry name" value="HisK_dim/P_dom"/>
</dbReference>
<dbReference type="InterPro" id="IPR036097">
    <property type="entry name" value="HisK_dim/P_sf"/>
</dbReference>
<dbReference type="PANTHER" id="PTHR43065:SF10">
    <property type="entry name" value="PEROXIDE STRESS-ACTIVATED HISTIDINE KINASE MAK3"/>
    <property type="match status" value="1"/>
</dbReference>
<dbReference type="Gene3D" id="3.30.565.10">
    <property type="entry name" value="Histidine kinase-like ATPase, C-terminal domain"/>
    <property type="match status" value="1"/>
</dbReference>
<evidence type="ECO:0000256" key="9">
    <source>
        <dbReference type="SAM" id="Phobius"/>
    </source>
</evidence>
<feature type="transmembrane region" description="Helical" evidence="9">
    <location>
        <begin position="5"/>
        <end position="24"/>
    </location>
</feature>
<feature type="transmembrane region" description="Helical" evidence="9">
    <location>
        <begin position="151"/>
        <end position="171"/>
    </location>
</feature>
<dbReference type="InterPro" id="IPR000014">
    <property type="entry name" value="PAS"/>
</dbReference>
<dbReference type="CDD" id="cd00082">
    <property type="entry name" value="HisKA"/>
    <property type="match status" value="1"/>
</dbReference>
<evidence type="ECO:0000256" key="7">
    <source>
        <dbReference type="ARBA" id="ARBA00022840"/>
    </source>
</evidence>
<evidence type="ECO:0000256" key="3">
    <source>
        <dbReference type="ARBA" id="ARBA00022553"/>
    </source>
</evidence>
<keyword evidence="4" id="KW-0808">Transferase</keyword>
<dbReference type="PANTHER" id="PTHR43065">
    <property type="entry name" value="SENSOR HISTIDINE KINASE"/>
    <property type="match status" value="1"/>
</dbReference>
<feature type="transmembrane region" description="Helical" evidence="9">
    <location>
        <begin position="108"/>
        <end position="131"/>
    </location>
</feature>
<evidence type="ECO:0000256" key="5">
    <source>
        <dbReference type="ARBA" id="ARBA00022741"/>
    </source>
</evidence>
<comment type="caution">
    <text evidence="11">The sequence shown here is derived from an EMBL/GenBank/DDBJ whole genome shotgun (WGS) entry which is preliminary data.</text>
</comment>
<dbReference type="SMART" id="SM00388">
    <property type="entry name" value="HisKA"/>
    <property type="match status" value="1"/>
</dbReference>
<keyword evidence="9" id="KW-0812">Transmembrane</keyword>
<dbReference type="EC" id="2.7.13.3" evidence="2"/>
<dbReference type="Pfam" id="PF02518">
    <property type="entry name" value="HATPase_c"/>
    <property type="match status" value="1"/>
</dbReference>
<dbReference type="InterPro" id="IPR003594">
    <property type="entry name" value="HATPase_dom"/>
</dbReference>
<evidence type="ECO:0000256" key="8">
    <source>
        <dbReference type="ARBA" id="ARBA00023012"/>
    </source>
</evidence>
<dbReference type="InterPro" id="IPR004358">
    <property type="entry name" value="Sig_transdc_His_kin-like_C"/>
</dbReference>
<dbReference type="Pfam" id="PF25323">
    <property type="entry name" value="6TM_PilS"/>
    <property type="match status" value="1"/>
</dbReference>
<keyword evidence="6" id="KW-0418">Kinase</keyword>
<name>A0A1F7RM33_9BACT</name>
<feature type="transmembrane region" description="Helical" evidence="9">
    <location>
        <begin position="84"/>
        <end position="101"/>
    </location>
</feature>
<evidence type="ECO:0000313" key="11">
    <source>
        <dbReference type="EMBL" id="OGL42511.1"/>
    </source>
</evidence>
<evidence type="ECO:0000256" key="6">
    <source>
        <dbReference type="ARBA" id="ARBA00022777"/>
    </source>
</evidence>
<dbReference type="SUPFAM" id="SSF55874">
    <property type="entry name" value="ATPase domain of HSP90 chaperone/DNA topoisomerase II/histidine kinase"/>
    <property type="match status" value="1"/>
</dbReference>
<dbReference type="InterPro" id="IPR005467">
    <property type="entry name" value="His_kinase_dom"/>
</dbReference>
<dbReference type="PROSITE" id="PS50109">
    <property type="entry name" value="HIS_KIN"/>
    <property type="match status" value="1"/>
</dbReference>
<dbReference type="SUPFAM" id="SSF55785">
    <property type="entry name" value="PYP-like sensor domain (PAS domain)"/>
    <property type="match status" value="1"/>
</dbReference>
<protein>
    <recommendedName>
        <fullName evidence="2">histidine kinase</fullName>
        <ecNumber evidence="2">2.7.13.3</ecNumber>
    </recommendedName>
</protein>
<dbReference type="SMART" id="SM00387">
    <property type="entry name" value="HATPase_c"/>
    <property type="match status" value="1"/>
</dbReference>
<feature type="non-terminal residue" evidence="11">
    <location>
        <position position="1"/>
    </location>
</feature>
<keyword evidence="3" id="KW-0597">Phosphoprotein</keyword>
<accession>A0A1F7RM33</accession>
<organism evidence="11 12">
    <name type="scientific">Candidatus Schekmanbacteria bacterium RBG_13_48_7</name>
    <dbReference type="NCBI Taxonomy" id="1817878"/>
    <lineage>
        <taxon>Bacteria</taxon>
        <taxon>Candidatus Schekmaniibacteriota</taxon>
    </lineage>
</organism>
<dbReference type="Pfam" id="PF13426">
    <property type="entry name" value="PAS_9"/>
    <property type="match status" value="1"/>
</dbReference>
<dbReference type="SMART" id="SM00091">
    <property type="entry name" value="PAS"/>
    <property type="match status" value="1"/>
</dbReference>
<dbReference type="Gene3D" id="3.30.450.20">
    <property type="entry name" value="PAS domain"/>
    <property type="match status" value="1"/>
</dbReference>
<comment type="catalytic activity">
    <reaction evidence="1">
        <text>ATP + protein L-histidine = ADP + protein N-phospho-L-histidine.</text>
        <dbReference type="EC" id="2.7.13.3"/>
    </reaction>
</comment>
<evidence type="ECO:0000256" key="2">
    <source>
        <dbReference type="ARBA" id="ARBA00012438"/>
    </source>
</evidence>
<dbReference type="EMBL" id="MGDD01000320">
    <property type="protein sequence ID" value="OGL42511.1"/>
    <property type="molecule type" value="Genomic_DNA"/>
</dbReference>
<dbReference type="InterPro" id="IPR035965">
    <property type="entry name" value="PAS-like_dom_sf"/>
</dbReference>
<dbReference type="GO" id="GO:0000155">
    <property type="term" value="F:phosphorelay sensor kinase activity"/>
    <property type="evidence" value="ECO:0007669"/>
    <property type="project" value="InterPro"/>
</dbReference>
<keyword evidence="9" id="KW-0472">Membrane</keyword>
<evidence type="ECO:0000313" key="12">
    <source>
        <dbReference type="Proteomes" id="UP000179266"/>
    </source>
</evidence>
<dbReference type="AlphaFoldDB" id="A0A1F7RM33"/>
<keyword evidence="7" id="KW-0067">ATP-binding</keyword>
<dbReference type="Proteomes" id="UP000179266">
    <property type="component" value="Unassembled WGS sequence"/>
</dbReference>
<dbReference type="GO" id="GO:0005524">
    <property type="term" value="F:ATP binding"/>
    <property type="evidence" value="ECO:0007669"/>
    <property type="project" value="UniProtKB-KW"/>
</dbReference>
<gene>
    <name evidence="11" type="ORF">A2161_09780</name>
</gene>
<feature type="transmembrane region" description="Helical" evidence="9">
    <location>
        <begin position="30"/>
        <end position="48"/>
    </location>
</feature>
<dbReference type="Gene3D" id="1.10.287.130">
    <property type="match status" value="1"/>
</dbReference>
<dbReference type="InterPro" id="IPR036890">
    <property type="entry name" value="HATPase_C_sf"/>
</dbReference>
<evidence type="ECO:0000256" key="4">
    <source>
        <dbReference type="ARBA" id="ARBA00022679"/>
    </source>
</evidence>
<dbReference type="NCBIfam" id="TIGR00229">
    <property type="entry name" value="sensory_box"/>
    <property type="match status" value="1"/>
</dbReference>
<evidence type="ECO:0000256" key="1">
    <source>
        <dbReference type="ARBA" id="ARBA00000085"/>
    </source>
</evidence>
<evidence type="ECO:0000259" key="10">
    <source>
        <dbReference type="PROSITE" id="PS50109"/>
    </source>
</evidence>
<keyword evidence="5" id="KW-0547">Nucleotide-binding</keyword>
<reference evidence="11 12" key="1">
    <citation type="journal article" date="2016" name="Nat. Commun.">
        <title>Thousands of microbial genomes shed light on interconnected biogeochemical processes in an aquifer system.</title>
        <authorList>
            <person name="Anantharaman K."/>
            <person name="Brown C.T."/>
            <person name="Hug L.A."/>
            <person name="Sharon I."/>
            <person name="Castelle C.J."/>
            <person name="Probst A.J."/>
            <person name="Thomas B.C."/>
            <person name="Singh A."/>
            <person name="Wilkins M.J."/>
            <person name="Karaoz U."/>
            <person name="Brodie E.L."/>
            <person name="Williams K.H."/>
            <person name="Hubbard S.S."/>
            <person name="Banfield J.F."/>
        </authorList>
    </citation>
    <scope>NUCLEOTIDE SEQUENCE [LARGE SCALE GENOMIC DNA]</scope>
</reference>
<dbReference type="PRINTS" id="PR00344">
    <property type="entry name" value="BCTRLSENSOR"/>
</dbReference>
<keyword evidence="9" id="KW-1133">Transmembrane helix</keyword>
<sequence length="540" mass="61821">ILLRFLILSISYFIFILPVYFAGFSLFHTGFWPVYGIFILAFVLNFAYRYFLPKIKNFESFITVQIIIDIILVSALVYLTGANYSNFVFLYFATILGSSILTATQRGALLTTLCALFLIIITAIYMLHFIMKNWVPPFCIREIFPGLGDSFYLLLGYLIIEILSFYLVFFLSNDLTKRFHSVKLLYDEVLLNMADGMLIIDVHNRIQFINQEALNLLRFKERSQLIGKQLEEVFRRSTDKEIKECLSQSENIKKEIEFRIGADDLVILEIKSSIIHDEKGRKKLSIVILRDLSLHKHALETEKRLTKLEAVREMSAEIAHEIKNPLASIFGSAQELAKIQMTDPIHEKLIRIVSEETERINEIVNSFLTFARMPPTKLEKCHLSNLLEEIVIMLQNRIIDKTIIFNKNVQTDLFCEGDRNQLKQVFLNLGINALESIDENGSVTLIASQITLKPQSNLDIQDRRRPVIKPDIEVRISDTGTGIDPEIIEKIYKPFFTTKSSGTGMGLAIAEWIVHAHNAKMSCVSKKGQGTTFIITIPAF</sequence>
<keyword evidence="8" id="KW-0902">Two-component regulatory system</keyword>
<dbReference type="Pfam" id="PF00512">
    <property type="entry name" value="HisKA"/>
    <property type="match status" value="1"/>
</dbReference>